<dbReference type="AlphaFoldDB" id="A0A4S3KC96"/>
<dbReference type="RefSeq" id="WP_081126115.1">
    <property type="nucleotide sequence ID" value="NZ_LDOS01000001.1"/>
</dbReference>
<dbReference type="InterPro" id="IPR045397">
    <property type="entry name" value="TumE-like"/>
</dbReference>
<dbReference type="OrthoDB" id="7451512at2"/>
<reference evidence="1 2" key="1">
    <citation type="submission" date="2017-02" db="EMBL/GenBank/DDBJ databases">
        <title>Whole genome sequencing of Metallibacterium scheffleri DSM 24874 (T).</title>
        <authorList>
            <person name="Kumar S."/>
            <person name="Patil P."/>
            <person name="Patil P.B."/>
        </authorList>
    </citation>
    <scope>NUCLEOTIDE SEQUENCE [LARGE SCALE GENOMIC DNA]</scope>
    <source>
        <strain evidence="1 2">DSM 24874</strain>
    </source>
</reference>
<proteinExistence type="predicted"/>
<evidence type="ECO:0000313" key="2">
    <source>
        <dbReference type="Proteomes" id="UP000307749"/>
    </source>
</evidence>
<dbReference type="EMBL" id="MWQO01000104">
    <property type="protein sequence ID" value="THD06027.1"/>
    <property type="molecule type" value="Genomic_DNA"/>
</dbReference>
<sequence>MKAALVYHDKLIDVDGSIIEMKIWRVPLPVDGSHHLLKYSLYYGRGGGRIVGYDNESGKGDHRHLHDVEMPYTFTTVEQLLVDFIADVQRERGQQR</sequence>
<dbReference type="STRING" id="993689.GCA_002077135_00723"/>
<organism evidence="1 2">
    <name type="scientific">Metallibacterium scheffleri</name>
    <dbReference type="NCBI Taxonomy" id="993689"/>
    <lineage>
        <taxon>Bacteria</taxon>
        <taxon>Pseudomonadati</taxon>
        <taxon>Pseudomonadota</taxon>
        <taxon>Gammaproteobacteria</taxon>
        <taxon>Lysobacterales</taxon>
        <taxon>Rhodanobacteraceae</taxon>
        <taxon>Metallibacterium</taxon>
    </lineage>
</organism>
<dbReference type="Pfam" id="PF20126">
    <property type="entry name" value="TumE"/>
    <property type="match status" value="1"/>
</dbReference>
<evidence type="ECO:0000313" key="1">
    <source>
        <dbReference type="EMBL" id="THD06027.1"/>
    </source>
</evidence>
<accession>A0A4S3KC96</accession>
<comment type="caution">
    <text evidence="1">The sequence shown here is derived from an EMBL/GenBank/DDBJ whole genome shotgun (WGS) entry which is preliminary data.</text>
</comment>
<dbReference type="Proteomes" id="UP000307749">
    <property type="component" value="Unassembled WGS sequence"/>
</dbReference>
<name>A0A4S3KC96_9GAMM</name>
<protein>
    <submittedName>
        <fullName evidence="1">Uncharacterized protein</fullName>
    </submittedName>
</protein>
<gene>
    <name evidence="1" type="ORF">B1806_16355</name>
</gene>
<keyword evidence="2" id="KW-1185">Reference proteome</keyword>